<evidence type="ECO:0000313" key="5">
    <source>
        <dbReference type="Proteomes" id="UP000178912"/>
    </source>
</evidence>
<dbReference type="InterPro" id="IPR001608">
    <property type="entry name" value="Ala_racemase_N"/>
</dbReference>
<keyword evidence="2" id="KW-0456">Lyase</keyword>
<dbReference type="PANTHER" id="PTHR28004">
    <property type="entry name" value="ZGC:162816-RELATED"/>
    <property type="match status" value="1"/>
</dbReference>
<dbReference type="InterPro" id="IPR029066">
    <property type="entry name" value="PLP-binding_barrel"/>
</dbReference>
<dbReference type="Proteomes" id="UP000178912">
    <property type="component" value="Unassembled WGS sequence"/>
</dbReference>
<dbReference type="AlphaFoldDB" id="A0A1E1KPJ6"/>
<dbReference type="InterPro" id="IPR042208">
    <property type="entry name" value="D-ser_dehydrat-like_sf"/>
</dbReference>
<proteinExistence type="inferred from homology"/>
<dbReference type="GO" id="GO:0036088">
    <property type="term" value="P:D-serine catabolic process"/>
    <property type="evidence" value="ECO:0007669"/>
    <property type="project" value="TreeGrafter"/>
</dbReference>
<evidence type="ECO:0000259" key="3">
    <source>
        <dbReference type="SMART" id="SM01119"/>
    </source>
</evidence>
<sequence>MATTSFYPLSTKEGLLKEFVGRSIKDVAVPAAVLDLAKVKNNCSHMLETVESLNFGWRAHIKTHKTTELTRLQVGEGSGPANIIVSTILEAEQIVRLLLEYKSAGRALLYGFPITQTAVKRLALISKALGPKSLSLMVDHPDQLPNVITLQELSGNVPSIFLKIDIGCHRAGVTPQTSACSTLISSLLELEKAGKLHLLGLYAHAGQSYSSSAASDALDYLRQEFEALLVTAIELRNISPSHPLVLSVGATPTTTSIRNLLHNDSKITGTIPLSPVQTAALALRATIDLIRANECSIEIHAGVYTTLDIQVSLLSFSIHFPPYPISLGTHHNLILFPLSILHNSSLSTLIKLQLEDSEDILTPQQQLVTRALPTSGPNAMMTWDDLALTVIAEVASIYPNRGQNNTPEILINAGVIALARETCRVYSGFGILSPWNREGVSPPTTGPETHTGWTVSRISQEHGILTWNGSQANQEIPEAEMLKIGQKIRIWPNHSCIAGAGFGWYLVVDGGDEIVDVWPRWRGW</sequence>
<dbReference type="PANTHER" id="PTHR28004:SF2">
    <property type="entry name" value="D-SERINE DEHYDRATASE"/>
    <property type="match status" value="1"/>
</dbReference>
<gene>
    <name evidence="4" type="ORF">RAG0_07370</name>
</gene>
<comment type="similarity">
    <text evidence="1">Belongs to the DSD1 family.</text>
</comment>
<dbReference type="InterPro" id="IPR051466">
    <property type="entry name" value="D-amino_acid_metab_enzyme"/>
</dbReference>
<dbReference type="SMART" id="SM01119">
    <property type="entry name" value="D-ser_dehydrat"/>
    <property type="match status" value="1"/>
</dbReference>
<dbReference type="OrthoDB" id="20198at2759"/>
<dbReference type="GO" id="GO:0008721">
    <property type="term" value="F:D-serine ammonia-lyase activity"/>
    <property type="evidence" value="ECO:0007669"/>
    <property type="project" value="TreeGrafter"/>
</dbReference>
<organism evidence="4 5">
    <name type="scientific">Rhynchosporium agropyri</name>
    <dbReference type="NCBI Taxonomy" id="914238"/>
    <lineage>
        <taxon>Eukaryota</taxon>
        <taxon>Fungi</taxon>
        <taxon>Dikarya</taxon>
        <taxon>Ascomycota</taxon>
        <taxon>Pezizomycotina</taxon>
        <taxon>Leotiomycetes</taxon>
        <taxon>Helotiales</taxon>
        <taxon>Ploettnerulaceae</taxon>
        <taxon>Rhynchosporium</taxon>
    </lineage>
</organism>
<keyword evidence="5" id="KW-1185">Reference proteome</keyword>
<dbReference type="SUPFAM" id="SSF51419">
    <property type="entry name" value="PLP-binding barrel"/>
    <property type="match status" value="1"/>
</dbReference>
<dbReference type="InterPro" id="IPR026956">
    <property type="entry name" value="D-ser_dehydrat-like_dom"/>
</dbReference>
<dbReference type="Gene3D" id="2.40.37.20">
    <property type="entry name" value="D-serine dehydratase-like domain"/>
    <property type="match status" value="1"/>
</dbReference>
<dbReference type="Pfam" id="PF01168">
    <property type="entry name" value="Ala_racemase_N"/>
    <property type="match status" value="1"/>
</dbReference>
<dbReference type="Pfam" id="PF14031">
    <property type="entry name" value="D-ser_dehydrat"/>
    <property type="match status" value="1"/>
</dbReference>
<accession>A0A1E1KPJ6</accession>
<name>A0A1E1KPJ6_9HELO</name>
<evidence type="ECO:0000256" key="2">
    <source>
        <dbReference type="ARBA" id="ARBA00023239"/>
    </source>
</evidence>
<feature type="domain" description="D-serine dehydratase-like" evidence="3">
    <location>
        <begin position="387"/>
        <end position="509"/>
    </location>
</feature>
<reference evidence="5" key="1">
    <citation type="submission" date="2016-03" db="EMBL/GenBank/DDBJ databases">
        <authorList>
            <person name="Guldener U."/>
        </authorList>
    </citation>
    <scope>NUCLEOTIDE SEQUENCE [LARGE SCALE GENOMIC DNA]</scope>
    <source>
        <strain evidence="5">04CH-RAC-A.6.1</strain>
    </source>
</reference>
<dbReference type="Gene3D" id="3.20.20.10">
    <property type="entry name" value="Alanine racemase"/>
    <property type="match status" value="1"/>
</dbReference>
<evidence type="ECO:0000256" key="1">
    <source>
        <dbReference type="ARBA" id="ARBA00005323"/>
    </source>
</evidence>
<protein>
    <submittedName>
        <fullName evidence="4">Related to alanine racemase</fullName>
    </submittedName>
</protein>
<evidence type="ECO:0000313" key="4">
    <source>
        <dbReference type="EMBL" id="CZS98814.1"/>
    </source>
</evidence>
<dbReference type="EMBL" id="FJUX01000038">
    <property type="protein sequence ID" value="CZS98814.1"/>
    <property type="molecule type" value="Genomic_DNA"/>
</dbReference>